<organism evidence="1 2">
    <name type="scientific">Caenorhabditis elegans</name>
    <dbReference type="NCBI Taxonomy" id="6239"/>
    <lineage>
        <taxon>Eukaryota</taxon>
        <taxon>Metazoa</taxon>
        <taxon>Ecdysozoa</taxon>
        <taxon>Nematoda</taxon>
        <taxon>Chromadorea</taxon>
        <taxon>Rhabditida</taxon>
        <taxon>Rhabditina</taxon>
        <taxon>Rhabditomorpha</taxon>
        <taxon>Rhabditoidea</taxon>
        <taxon>Rhabditidae</taxon>
        <taxon>Peloderinae</taxon>
        <taxon>Caenorhabditis</taxon>
    </lineage>
</organism>
<dbReference type="CTD" id="176070"/>
<dbReference type="InParanoid" id="Q95Y91"/>
<dbReference type="KEGG" id="cel:CELE_R13A5.7"/>
<dbReference type="HOGENOM" id="CLU_712192_0_0_1"/>
<dbReference type="OMA" id="FRWIKGW"/>
<dbReference type="WormBase" id="R13A5.7">
    <property type="protein sequence ID" value="CE30389"/>
    <property type="gene ID" value="WBGene00020050"/>
</dbReference>
<sequence>MSEKPTQVEEISSSNSVFVAEKPIVIPLELVPNTSTQTPTFVYVPHPNRNLMSNIIFIEQTDYFRNLAKYICRLAPRRNIEYSASTEEDWVLVTVCHITLKFTLDYEAGCTTLKCSHLKHTIGFPNMHYVFCASMLFDYILKTYAFRLMLLKVSTDSLEIGFPTQNLSIEIFCFDCSKDNIEEVLSRWMPHIDKVEQMNIGNVRSVEQHRKCLKIFRTYFEGKTESWAGETMPLSLINELRRMIPSTSLQRTSVPIAHVFRWIKGWIIGLQGYKHITQVYYNNPAFRMNKGVFRVFLKIMDDVENSELILKNFDGKRAKLYVTSYGGLNFQVITKNFEGHVNCDPSRLPFSTENLADDVSKELHYLGLDYAEGQNFRDYATPRNQGNN</sequence>
<dbReference type="PaxDb" id="6239-R13A5.7"/>
<dbReference type="FunCoup" id="Q95Y91">
    <property type="interactions" value="1000"/>
</dbReference>
<gene>
    <name evidence="1" type="ORF">CELE_R13A5.7</name>
    <name evidence="1 3" type="ORF">R13A5.7</name>
</gene>
<proteinExistence type="predicted"/>
<name>Q95Y91_CAEEL</name>
<reference evidence="1 2" key="1">
    <citation type="journal article" date="1998" name="Science">
        <title>Genome sequence of the nematode C. elegans: a platform for investigating biology.</title>
        <authorList>
            <consortium name="The C. elegans sequencing consortium"/>
            <person name="Sulson J.E."/>
            <person name="Waterston R."/>
        </authorList>
    </citation>
    <scope>NUCLEOTIDE SEQUENCE [LARGE SCALE GENOMIC DNA]</scope>
    <source>
        <strain evidence="1 2">Bristol N2</strain>
    </source>
</reference>
<dbReference type="OrthoDB" id="10569915at2759"/>
<dbReference type="AGR" id="WB:WBGene00020050"/>
<evidence type="ECO:0000313" key="1">
    <source>
        <dbReference type="EMBL" id="CCD63602.1"/>
    </source>
</evidence>
<dbReference type="AlphaFoldDB" id="Q95Y91"/>
<accession>Q95Y91</accession>
<dbReference type="EMBL" id="BX284603">
    <property type="protein sequence ID" value="CCD63602.1"/>
    <property type="molecule type" value="Genomic_DNA"/>
</dbReference>
<keyword evidence="2" id="KW-1185">Reference proteome</keyword>
<evidence type="ECO:0000313" key="2">
    <source>
        <dbReference type="Proteomes" id="UP000001940"/>
    </source>
</evidence>
<dbReference type="UCSC" id="R13A5.7">
    <property type="organism name" value="c. elegans"/>
</dbReference>
<dbReference type="Proteomes" id="UP000001940">
    <property type="component" value="Chromosome III"/>
</dbReference>
<dbReference type="Bgee" id="WBGene00020050">
    <property type="expression patterns" value="Expressed in germ line (C elegans) and 4 other cell types or tissues"/>
</dbReference>
<dbReference type="eggNOG" id="ENOG502TIYP">
    <property type="taxonomic scope" value="Eukaryota"/>
</dbReference>
<dbReference type="RefSeq" id="NP_498659.2">
    <property type="nucleotide sequence ID" value="NM_066258.5"/>
</dbReference>
<dbReference type="GeneID" id="176070"/>
<protein>
    <submittedName>
        <fullName evidence="1">FBA_2 domain-containing protein</fullName>
    </submittedName>
</protein>
<evidence type="ECO:0000313" key="3">
    <source>
        <dbReference type="WormBase" id="R13A5.7"/>
    </source>
</evidence>